<dbReference type="GeneID" id="18938367"/>
<feature type="compositionally biased region" description="Polar residues" evidence="1">
    <location>
        <begin position="51"/>
        <end position="68"/>
    </location>
</feature>
<dbReference type="EMBL" id="KJ173786">
    <property type="protein sequence ID" value="AHL18525.1"/>
    <property type="molecule type" value="Genomic_DNA"/>
</dbReference>
<feature type="compositionally biased region" description="Basic and acidic residues" evidence="1">
    <location>
        <begin position="22"/>
        <end position="43"/>
    </location>
</feature>
<name>W8NNL2_9CAUD</name>
<dbReference type="RefSeq" id="YP_009021500.1">
    <property type="nucleotide sequence ID" value="NC_023859.1"/>
</dbReference>
<evidence type="ECO:0000313" key="2">
    <source>
        <dbReference type="EMBL" id="AHL18525.1"/>
    </source>
</evidence>
<reference evidence="2 3" key="1">
    <citation type="journal article" date="2014" name="Arch. Virol.">
        <title>Complete genome sequence of a novel phage, vB_MoxS-ISF9, infecting methylotrophic Microbacterium: first report of a virulent Microbacterium phage.</title>
        <authorList>
            <person name="Zamani I."/>
            <person name="Bouzari M."/>
            <person name="Emtiazi G."/>
            <person name="Ghasemi S.M."/>
            <person name="Chang H.I."/>
        </authorList>
    </citation>
    <scope>NUCLEOTIDE SEQUENCE [LARGE SCALE GENOMIC DNA]</scope>
</reference>
<sequence>MWAVWMIRAMIARGKAGRGAGTRRDCEYHEGAQGRGPEADDPHSGVGGPPQQDNQAGTGSQSQQKEEA</sequence>
<organism evidence="2 3">
    <name type="scientific">Microbacterium phage vB_MoxS-ISF9</name>
    <dbReference type="NCBI Taxonomy" id="1458670"/>
    <lineage>
        <taxon>Viruses</taxon>
        <taxon>Duplodnaviria</taxon>
        <taxon>Heunggongvirae</taxon>
        <taxon>Uroviricota</taxon>
        <taxon>Caudoviricetes</taxon>
        <taxon>Farahnazvirus</taxon>
        <taxon>Farahnazvirus ISF9</taxon>
    </lineage>
</organism>
<proteinExistence type="predicted"/>
<dbReference type="KEGG" id="vg:18938367"/>
<evidence type="ECO:0000256" key="1">
    <source>
        <dbReference type="SAM" id="MobiDB-lite"/>
    </source>
</evidence>
<gene>
    <name evidence="2" type="ORF">ISF9_055</name>
</gene>
<protein>
    <submittedName>
        <fullName evidence="2">Uncharacterized protein</fullName>
    </submittedName>
</protein>
<evidence type="ECO:0000313" key="3">
    <source>
        <dbReference type="Proteomes" id="UP000019700"/>
    </source>
</evidence>
<keyword evidence="3" id="KW-1185">Reference proteome</keyword>
<dbReference type="Proteomes" id="UP000019700">
    <property type="component" value="Genome"/>
</dbReference>
<feature type="region of interest" description="Disordered" evidence="1">
    <location>
        <begin position="14"/>
        <end position="68"/>
    </location>
</feature>
<accession>W8NNL2</accession>